<dbReference type="InterPro" id="IPR043135">
    <property type="entry name" value="Fur_C"/>
</dbReference>
<dbReference type="Gene3D" id="1.10.10.10">
    <property type="entry name" value="Winged helix-like DNA-binding domain superfamily/Winged helix DNA-binding domain"/>
    <property type="match status" value="1"/>
</dbReference>
<dbReference type="SUPFAM" id="SSF46785">
    <property type="entry name" value="Winged helix' DNA-binding domain"/>
    <property type="match status" value="1"/>
</dbReference>
<gene>
    <name evidence="12" type="ORF">PPG34_00575</name>
</gene>
<dbReference type="CDD" id="cd07153">
    <property type="entry name" value="Fur_like"/>
    <property type="match status" value="1"/>
</dbReference>
<keyword evidence="11" id="KW-0804">Transcription</keyword>
<name>A0ABU3K355_9BACT</name>
<comment type="similarity">
    <text evidence="2">Belongs to the Fur family.</text>
</comment>
<reference evidence="12 13" key="1">
    <citation type="journal article" date="2023" name="ISME J.">
        <title>Cultivation and genomic characterization of novel and ubiquitous marine nitrite-oxidizing bacteria from the Nitrospirales.</title>
        <authorList>
            <person name="Mueller A.J."/>
            <person name="Daebeler A."/>
            <person name="Herbold C.W."/>
            <person name="Kirkegaard R.H."/>
            <person name="Daims H."/>
        </authorList>
    </citation>
    <scope>NUCLEOTIDE SEQUENCE [LARGE SCALE GENOMIC DNA]</scope>
    <source>
        <strain evidence="12 13">EB</strain>
    </source>
</reference>
<evidence type="ECO:0000256" key="6">
    <source>
        <dbReference type="ARBA" id="ARBA00022491"/>
    </source>
</evidence>
<dbReference type="RefSeq" id="WP_313831180.1">
    <property type="nucleotide sequence ID" value="NZ_JAQOUE010000001.1"/>
</dbReference>
<comment type="subcellular location">
    <subcellularLocation>
        <location evidence="1">Cytoplasm</location>
    </subcellularLocation>
</comment>
<evidence type="ECO:0000313" key="13">
    <source>
        <dbReference type="Proteomes" id="UP001250932"/>
    </source>
</evidence>
<evidence type="ECO:0000313" key="12">
    <source>
        <dbReference type="EMBL" id="MDT7040821.1"/>
    </source>
</evidence>
<evidence type="ECO:0000256" key="9">
    <source>
        <dbReference type="ARBA" id="ARBA00023015"/>
    </source>
</evidence>
<proteinExistence type="inferred from homology"/>
<sequence length="160" mass="18493">MAKPTKELDILKHHLSKNNLKLTRQRENILTTFLKMEHVTAEQMYRLLAKKDPHIGLATVYRTLKLLCETGLAQEQHFGTQTQFDNVAHKGHHDHLICTTCDKIIEFENCQIEELQEEVARKNGFTIRTHKLELYGNPVQLSSGECKNCGKDLSNQDVRR</sequence>
<dbReference type="InterPro" id="IPR002481">
    <property type="entry name" value="FUR"/>
</dbReference>
<evidence type="ECO:0000256" key="10">
    <source>
        <dbReference type="ARBA" id="ARBA00023125"/>
    </source>
</evidence>
<keyword evidence="9" id="KW-0805">Transcription regulation</keyword>
<evidence type="ECO:0000256" key="5">
    <source>
        <dbReference type="ARBA" id="ARBA00022490"/>
    </source>
</evidence>
<dbReference type="PANTHER" id="PTHR33202:SF2">
    <property type="entry name" value="FERRIC UPTAKE REGULATION PROTEIN"/>
    <property type="match status" value="1"/>
</dbReference>
<evidence type="ECO:0000256" key="4">
    <source>
        <dbReference type="ARBA" id="ARBA00020910"/>
    </source>
</evidence>
<accession>A0ABU3K355</accession>
<dbReference type="InterPro" id="IPR036388">
    <property type="entry name" value="WH-like_DNA-bd_sf"/>
</dbReference>
<evidence type="ECO:0000256" key="11">
    <source>
        <dbReference type="ARBA" id="ARBA00023163"/>
    </source>
</evidence>
<protein>
    <recommendedName>
        <fullName evidence="4">Ferric uptake regulation protein</fullName>
    </recommendedName>
</protein>
<keyword evidence="7" id="KW-0479">Metal-binding</keyword>
<dbReference type="Proteomes" id="UP001250932">
    <property type="component" value="Unassembled WGS sequence"/>
</dbReference>
<evidence type="ECO:0000256" key="2">
    <source>
        <dbReference type="ARBA" id="ARBA00007957"/>
    </source>
</evidence>
<evidence type="ECO:0000256" key="7">
    <source>
        <dbReference type="ARBA" id="ARBA00022723"/>
    </source>
</evidence>
<keyword evidence="6" id="KW-0678">Repressor</keyword>
<dbReference type="Gene3D" id="3.30.1490.190">
    <property type="match status" value="1"/>
</dbReference>
<keyword evidence="5" id="KW-0963">Cytoplasm</keyword>
<dbReference type="EMBL" id="JAQOUE010000001">
    <property type="protein sequence ID" value="MDT7040821.1"/>
    <property type="molecule type" value="Genomic_DNA"/>
</dbReference>
<evidence type="ECO:0000256" key="1">
    <source>
        <dbReference type="ARBA" id="ARBA00004496"/>
    </source>
</evidence>
<evidence type="ECO:0000256" key="8">
    <source>
        <dbReference type="ARBA" id="ARBA00022833"/>
    </source>
</evidence>
<keyword evidence="8" id="KW-0862">Zinc</keyword>
<comment type="caution">
    <text evidence="12">The sequence shown here is derived from an EMBL/GenBank/DDBJ whole genome shotgun (WGS) entry which is preliminary data.</text>
</comment>
<dbReference type="InterPro" id="IPR036390">
    <property type="entry name" value="WH_DNA-bd_sf"/>
</dbReference>
<comment type="subunit">
    <text evidence="3">Homodimer.</text>
</comment>
<keyword evidence="13" id="KW-1185">Reference proteome</keyword>
<dbReference type="Pfam" id="PF01475">
    <property type="entry name" value="FUR"/>
    <property type="match status" value="1"/>
</dbReference>
<evidence type="ECO:0000256" key="3">
    <source>
        <dbReference type="ARBA" id="ARBA00011738"/>
    </source>
</evidence>
<organism evidence="12 13">
    <name type="scientific">Candidatus Nitronereus thalassa</name>
    <dbReference type="NCBI Taxonomy" id="3020898"/>
    <lineage>
        <taxon>Bacteria</taxon>
        <taxon>Pseudomonadati</taxon>
        <taxon>Nitrospirota</taxon>
        <taxon>Nitrospiria</taxon>
        <taxon>Nitrospirales</taxon>
        <taxon>Nitrospiraceae</taxon>
        <taxon>Candidatus Nitronereus</taxon>
    </lineage>
</organism>
<dbReference type="PANTHER" id="PTHR33202">
    <property type="entry name" value="ZINC UPTAKE REGULATION PROTEIN"/>
    <property type="match status" value="1"/>
</dbReference>
<keyword evidence="10" id="KW-0238">DNA-binding</keyword>